<reference evidence="1 2" key="1">
    <citation type="submission" date="2024-04" db="EMBL/GenBank/DDBJ databases">
        <authorList>
            <person name="Fracassetti M."/>
        </authorList>
    </citation>
    <scope>NUCLEOTIDE SEQUENCE [LARGE SCALE GENOMIC DNA]</scope>
</reference>
<keyword evidence="2" id="KW-1185">Reference proteome</keyword>
<dbReference type="Proteomes" id="UP001497516">
    <property type="component" value="Chromosome 4"/>
</dbReference>
<sequence length="152" mass="16476">MALNVAHHIGALVRAPIRAEVAVPSIDSVAAMVWPSPAPINCKIRKKDDGEEVTTDQPCKSPIMGSGERLYLSAACLAFATKAATPPLSGHRICHDLLQICHHYLHVLAKGSGLKRWGKPRGEVNMPLCLDSAILLADRSRIFLQSILLKNL</sequence>
<evidence type="ECO:0000313" key="1">
    <source>
        <dbReference type="EMBL" id="CAL1381635.1"/>
    </source>
</evidence>
<organism evidence="1 2">
    <name type="scientific">Linum trigynum</name>
    <dbReference type="NCBI Taxonomy" id="586398"/>
    <lineage>
        <taxon>Eukaryota</taxon>
        <taxon>Viridiplantae</taxon>
        <taxon>Streptophyta</taxon>
        <taxon>Embryophyta</taxon>
        <taxon>Tracheophyta</taxon>
        <taxon>Spermatophyta</taxon>
        <taxon>Magnoliopsida</taxon>
        <taxon>eudicotyledons</taxon>
        <taxon>Gunneridae</taxon>
        <taxon>Pentapetalae</taxon>
        <taxon>rosids</taxon>
        <taxon>fabids</taxon>
        <taxon>Malpighiales</taxon>
        <taxon>Linaceae</taxon>
        <taxon>Linum</taxon>
    </lineage>
</organism>
<evidence type="ECO:0000313" key="2">
    <source>
        <dbReference type="Proteomes" id="UP001497516"/>
    </source>
</evidence>
<proteinExistence type="predicted"/>
<accession>A0AAV2E805</accession>
<dbReference type="EMBL" id="OZ034817">
    <property type="protein sequence ID" value="CAL1381635.1"/>
    <property type="molecule type" value="Genomic_DNA"/>
</dbReference>
<protein>
    <submittedName>
        <fullName evidence="1">Uncharacterized protein</fullName>
    </submittedName>
</protein>
<name>A0AAV2E805_9ROSI</name>
<gene>
    <name evidence="1" type="ORF">LTRI10_LOCUS23004</name>
</gene>
<dbReference type="AlphaFoldDB" id="A0AAV2E805"/>